<dbReference type="Gene3D" id="3.40.1190.10">
    <property type="entry name" value="Mur-like, catalytic domain"/>
    <property type="match status" value="1"/>
</dbReference>
<dbReference type="AlphaFoldDB" id="A0A2G1DGD0"/>
<evidence type="ECO:0000313" key="10">
    <source>
        <dbReference type="Proteomes" id="UP000262712"/>
    </source>
</evidence>
<dbReference type="Proteomes" id="UP000262712">
    <property type="component" value="Chromosome"/>
</dbReference>
<dbReference type="EC" id="6.3.2.17" evidence="7"/>
<keyword evidence="9" id="KW-1185">Reference proteome</keyword>
<proteinExistence type="inferred from homology"/>
<dbReference type="NCBIfam" id="TIGR01499">
    <property type="entry name" value="folC"/>
    <property type="match status" value="1"/>
</dbReference>
<dbReference type="SUPFAM" id="SSF53623">
    <property type="entry name" value="MurD-like peptide ligases, catalytic domain"/>
    <property type="match status" value="1"/>
</dbReference>
<evidence type="ECO:0000256" key="3">
    <source>
        <dbReference type="ARBA" id="ARBA00022723"/>
    </source>
</evidence>
<keyword evidence="6" id="KW-0460">Magnesium</keyword>
<dbReference type="Gene3D" id="3.90.190.20">
    <property type="entry name" value="Mur ligase, C-terminal domain"/>
    <property type="match status" value="1"/>
</dbReference>
<dbReference type="GO" id="GO:0046872">
    <property type="term" value="F:metal ion binding"/>
    <property type="evidence" value="ECO:0007669"/>
    <property type="project" value="UniProtKB-KW"/>
</dbReference>
<evidence type="ECO:0000256" key="1">
    <source>
        <dbReference type="ARBA" id="ARBA00008276"/>
    </source>
</evidence>
<dbReference type="PANTHER" id="PTHR11136:SF0">
    <property type="entry name" value="DIHYDROFOLATE SYNTHETASE-RELATED"/>
    <property type="match status" value="1"/>
</dbReference>
<accession>A0A2G1DGD0</accession>
<organism evidence="8 9">
    <name type="scientific">Malaciobacter molluscorum LMG 25693</name>
    <dbReference type="NCBI Taxonomy" id="870501"/>
    <lineage>
        <taxon>Bacteria</taxon>
        <taxon>Pseudomonadati</taxon>
        <taxon>Campylobacterota</taxon>
        <taxon>Epsilonproteobacteria</taxon>
        <taxon>Campylobacterales</taxon>
        <taxon>Arcobacteraceae</taxon>
        <taxon>Malaciobacter</taxon>
    </lineage>
</organism>
<dbReference type="KEGG" id="amol:AMOL_0450"/>
<dbReference type="InterPro" id="IPR001645">
    <property type="entry name" value="Folylpolyglutamate_synth"/>
</dbReference>
<name>A0A2G1DGD0_9BACT</name>
<keyword evidence="2 7" id="KW-0436">Ligase</keyword>
<evidence type="ECO:0000256" key="6">
    <source>
        <dbReference type="ARBA" id="ARBA00022842"/>
    </source>
</evidence>
<dbReference type="RefSeq" id="WP_099342909.1">
    <property type="nucleotide sequence ID" value="NZ_CP032098.1"/>
</dbReference>
<dbReference type="EMBL" id="NXFY01000015">
    <property type="protein sequence ID" value="PHO17552.1"/>
    <property type="molecule type" value="Genomic_DNA"/>
</dbReference>
<dbReference type="GO" id="GO:0005737">
    <property type="term" value="C:cytoplasm"/>
    <property type="evidence" value="ECO:0007669"/>
    <property type="project" value="TreeGrafter"/>
</dbReference>
<keyword evidence="3" id="KW-0479">Metal-binding</keyword>
<protein>
    <submittedName>
        <fullName evidence="8">Bifunctional folylpolyglutamate synthase/dihydrofolate synthase</fullName>
    </submittedName>
    <submittedName>
        <fullName evidence="7">Bifunctional folypolyglutamate synthetase / dihydrofolate synthetase</fullName>
        <ecNumber evidence="7">6.3.2.12</ecNumber>
        <ecNumber evidence="7">6.3.2.17</ecNumber>
    </submittedName>
</protein>
<dbReference type="GO" id="GO:0004326">
    <property type="term" value="F:tetrahydrofolylpolyglutamate synthase activity"/>
    <property type="evidence" value="ECO:0007669"/>
    <property type="project" value="UniProtKB-EC"/>
</dbReference>
<dbReference type="GO" id="GO:0008841">
    <property type="term" value="F:dihydrofolate synthase activity"/>
    <property type="evidence" value="ECO:0007669"/>
    <property type="project" value="UniProtKB-EC"/>
</dbReference>
<dbReference type="PROSITE" id="PS01012">
    <property type="entry name" value="FOLYLPOLYGLU_SYNT_2"/>
    <property type="match status" value="1"/>
</dbReference>
<evidence type="ECO:0000256" key="4">
    <source>
        <dbReference type="ARBA" id="ARBA00022741"/>
    </source>
</evidence>
<evidence type="ECO:0000313" key="9">
    <source>
        <dbReference type="Proteomes" id="UP000221222"/>
    </source>
</evidence>
<gene>
    <name evidence="7" type="primary">folC</name>
    <name evidence="7" type="ORF">AMOL_0450</name>
    <name evidence="8" type="ORF">CPU12_09650</name>
</gene>
<dbReference type="EC" id="6.3.2.12" evidence="7"/>
<sequence>MQDLKVVDLKEFLNYKTLYYDKIDFSIVQNSWEILKNHINLPYVIHIVGTNGKGSTGRFLSTYLYRKNYKVLHYSSPHIIKFNERIWLNGTDVCDEDLQLAHKKIQSLLDIKLLEKLTYFEYTTLIALYLSSDFDYIVLEAGLGGEFDATNVVKNDLSLITTIDLDHQAFLGNSVEQIAQTKMRACDNHMIVGCQIHEVVAQMAYEVKEQLKQKREISIKVVDKFEEYDIKTNYASYLKKNLQLVIEALKYLNIDIDISLFENIKLKGRCEKIASNITIDVGHNPLAARVLQKEFENKKITLIYNSYKDKDYESVLKILKPIIKQIIIIDVKDKRIVDKNNLFEICKKYNIMTKSKLEINENEEYLVFGSFLVVESFLEFLGVDEK</sequence>
<dbReference type="InterPro" id="IPR036615">
    <property type="entry name" value="Mur_ligase_C_dom_sf"/>
</dbReference>
<evidence type="ECO:0000313" key="8">
    <source>
        <dbReference type="EMBL" id="PHO17552.1"/>
    </source>
</evidence>
<dbReference type="GO" id="GO:0005524">
    <property type="term" value="F:ATP binding"/>
    <property type="evidence" value="ECO:0007669"/>
    <property type="project" value="UniProtKB-KW"/>
</dbReference>
<dbReference type="SUPFAM" id="SSF53244">
    <property type="entry name" value="MurD-like peptide ligases, peptide-binding domain"/>
    <property type="match status" value="1"/>
</dbReference>
<reference evidence="7 10" key="2">
    <citation type="submission" date="2018-08" db="EMBL/GenBank/DDBJ databases">
        <title>Complete genome of the Arcobacter molluscorum type strain LMG 25693.</title>
        <authorList>
            <person name="Miller W.G."/>
            <person name="Yee E."/>
            <person name="Bono J.L."/>
        </authorList>
    </citation>
    <scope>NUCLEOTIDE SEQUENCE [LARGE SCALE GENOMIC DNA]</scope>
    <source>
        <strain evidence="7 10">CECT 7696</strain>
    </source>
</reference>
<dbReference type="InterPro" id="IPR036565">
    <property type="entry name" value="Mur-like_cat_sf"/>
</dbReference>
<dbReference type="InterPro" id="IPR018109">
    <property type="entry name" value="Folylpolyglutamate_synth_CS"/>
</dbReference>
<keyword evidence="4" id="KW-0547">Nucleotide-binding</keyword>
<evidence type="ECO:0000313" key="7">
    <source>
        <dbReference type="EMBL" id="AXX91466.1"/>
    </source>
</evidence>
<keyword evidence="5" id="KW-0067">ATP-binding</keyword>
<reference evidence="8 9" key="1">
    <citation type="submission" date="2017-09" db="EMBL/GenBank/DDBJ databases">
        <title>Arcobacter canalis sp. nov., a new species isolated from a water canal contaminated with urban sewage.</title>
        <authorList>
            <person name="Perez-Cataluna A."/>
            <person name="Salas-Masso N."/>
            <person name="Figueras M.J."/>
        </authorList>
    </citation>
    <scope>NUCLEOTIDE SEQUENCE [LARGE SCALE GENOMIC DNA]</scope>
    <source>
        <strain evidence="8 9">F98-3</strain>
    </source>
</reference>
<evidence type="ECO:0000256" key="2">
    <source>
        <dbReference type="ARBA" id="ARBA00022598"/>
    </source>
</evidence>
<dbReference type="PANTHER" id="PTHR11136">
    <property type="entry name" value="FOLYLPOLYGLUTAMATE SYNTHASE-RELATED"/>
    <property type="match status" value="1"/>
</dbReference>
<evidence type="ECO:0000256" key="5">
    <source>
        <dbReference type="ARBA" id="ARBA00022840"/>
    </source>
</evidence>
<dbReference type="Proteomes" id="UP000221222">
    <property type="component" value="Unassembled WGS sequence"/>
</dbReference>
<dbReference type="EMBL" id="CP032098">
    <property type="protein sequence ID" value="AXX91466.1"/>
    <property type="molecule type" value="Genomic_DNA"/>
</dbReference>
<comment type="similarity">
    <text evidence="1">Belongs to the folylpolyglutamate synthase family.</text>
</comment>